<evidence type="ECO:0000313" key="4">
    <source>
        <dbReference type="EMBL" id="TDG75086.1"/>
    </source>
</evidence>
<proteinExistence type="inferred from homology"/>
<dbReference type="PANTHER" id="PTHR34135">
    <property type="entry name" value="LYSOZYME"/>
    <property type="match status" value="1"/>
</dbReference>
<protein>
    <recommendedName>
        <fullName evidence="3">DUF5776 domain-containing protein</fullName>
    </recommendedName>
</protein>
<reference evidence="4 5" key="1">
    <citation type="journal article" date="2019" name="Appl. Microbiol. Biotechnol.">
        <title>Uncovering carbohydrate metabolism through a genotype-phenotype association study of 56 lactic acid bacteria genomes.</title>
        <authorList>
            <person name="Buron-Moles G."/>
            <person name="Chailyan A."/>
            <person name="Dolejs I."/>
            <person name="Forster J."/>
            <person name="Miks M.H."/>
        </authorList>
    </citation>
    <scope>NUCLEOTIDE SEQUENCE [LARGE SCALE GENOMIC DNA]</scope>
    <source>
        <strain evidence="4 5">ATCC 49373</strain>
    </source>
</reference>
<dbReference type="STRING" id="1122149.FD44_GL000376"/>
<dbReference type="Pfam" id="PF01183">
    <property type="entry name" value="Glyco_hydro_25"/>
    <property type="match status" value="1"/>
</dbReference>
<dbReference type="Proteomes" id="UP000294854">
    <property type="component" value="Unassembled WGS sequence"/>
</dbReference>
<comment type="similarity">
    <text evidence="1">Belongs to the glycosyl hydrolase 25 family.</text>
</comment>
<keyword evidence="5" id="KW-1185">Reference proteome</keyword>
<sequence>MKKQPLLKRLITGAFVGLAFLAIGATGADAAKTKIADVSQWQGSINWSKASKQLKMVIIRVKHGNPGDSDYAIDTKRNTNANGAYKYNVPFGQYDFAEFDSVADAKADAKQFYSLASKNAKFYVLDNEKRKSGVKGKEQTYVNAWLTTMRSLTNKPIVYYSYQNFVSVHSINYSKFDGSWIANYSNKPNVSTDLWQYTSKGSVSGISGNVDLNKVVDSSTVSSWYSGSSTKTAPSYYTSVTAGQKVTAKKAFYQYTTANFTGKLSKVSKGKTYTVKAIAKSTKGTPRIQLSNGHYITANKAYVMVK</sequence>
<dbReference type="AlphaFoldDB" id="A0A4R5NK98"/>
<dbReference type="GO" id="GO:0016052">
    <property type="term" value="P:carbohydrate catabolic process"/>
    <property type="evidence" value="ECO:0007669"/>
    <property type="project" value="TreeGrafter"/>
</dbReference>
<comment type="caution">
    <text evidence="4">The sequence shown here is derived from an EMBL/GenBank/DDBJ whole genome shotgun (WGS) entry which is preliminary data.</text>
</comment>
<feature type="chain" id="PRO_5020606494" description="DUF5776 domain-containing protein" evidence="2">
    <location>
        <begin position="31"/>
        <end position="306"/>
    </location>
</feature>
<feature type="domain" description="DUF5776" evidence="3">
    <location>
        <begin position="236"/>
        <end position="303"/>
    </location>
</feature>
<dbReference type="RefSeq" id="WP_010619339.1">
    <property type="nucleotide sequence ID" value="NZ_PUFO01000070.1"/>
</dbReference>
<name>A0A4R5NK98_9LACO</name>
<dbReference type="GO" id="GO:0016998">
    <property type="term" value="P:cell wall macromolecule catabolic process"/>
    <property type="evidence" value="ECO:0007669"/>
    <property type="project" value="InterPro"/>
</dbReference>
<dbReference type="InterPro" id="IPR044081">
    <property type="entry name" value="DUF5776"/>
</dbReference>
<evidence type="ECO:0000259" key="3">
    <source>
        <dbReference type="Pfam" id="PF19087"/>
    </source>
</evidence>
<dbReference type="Pfam" id="PF19087">
    <property type="entry name" value="DUF5776"/>
    <property type="match status" value="1"/>
</dbReference>
<keyword evidence="2" id="KW-0732">Signal</keyword>
<dbReference type="InterPro" id="IPR017853">
    <property type="entry name" value="GH"/>
</dbReference>
<dbReference type="PANTHER" id="PTHR34135:SF1">
    <property type="entry name" value="GLYCOSYL HYDROLASE FAMILY 25"/>
    <property type="match status" value="1"/>
</dbReference>
<accession>A0A4R5NK98</accession>
<dbReference type="SUPFAM" id="SSF51445">
    <property type="entry name" value="(Trans)glycosidases"/>
    <property type="match status" value="1"/>
</dbReference>
<dbReference type="PROSITE" id="PS51904">
    <property type="entry name" value="GLYCOSYL_HYDROL_F25_2"/>
    <property type="match status" value="1"/>
</dbReference>
<dbReference type="GO" id="GO:0009253">
    <property type="term" value="P:peptidoglycan catabolic process"/>
    <property type="evidence" value="ECO:0007669"/>
    <property type="project" value="InterPro"/>
</dbReference>
<evidence type="ECO:0000313" key="5">
    <source>
        <dbReference type="Proteomes" id="UP000294854"/>
    </source>
</evidence>
<feature type="signal peptide" evidence="2">
    <location>
        <begin position="1"/>
        <end position="30"/>
    </location>
</feature>
<dbReference type="EMBL" id="PUFO01000070">
    <property type="protein sequence ID" value="TDG75086.1"/>
    <property type="molecule type" value="Genomic_DNA"/>
</dbReference>
<dbReference type="OrthoDB" id="5056238at2"/>
<organism evidence="4 5">
    <name type="scientific">Secundilactobacillus malefermentans</name>
    <dbReference type="NCBI Taxonomy" id="176292"/>
    <lineage>
        <taxon>Bacteria</taxon>
        <taxon>Bacillati</taxon>
        <taxon>Bacillota</taxon>
        <taxon>Bacilli</taxon>
        <taxon>Lactobacillales</taxon>
        <taxon>Lactobacillaceae</taxon>
        <taxon>Secundilactobacillus</taxon>
    </lineage>
</organism>
<dbReference type="GO" id="GO:0003796">
    <property type="term" value="F:lysozyme activity"/>
    <property type="evidence" value="ECO:0007669"/>
    <property type="project" value="InterPro"/>
</dbReference>
<gene>
    <name evidence="4" type="ORF">C5L31_001716</name>
</gene>
<evidence type="ECO:0000256" key="1">
    <source>
        <dbReference type="ARBA" id="ARBA00010646"/>
    </source>
</evidence>
<dbReference type="InterPro" id="IPR002053">
    <property type="entry name" value="Glyco_hydro_25"/>
</dbReference>
<evidence type="ECO:0000256" key="2">
    <source>
        <dbReference type="SAM" id="SignalP"/>
    </source>
</evidence>
<dbReference type="Gene3D" id="3.20.20.80">
    <property type="entry name" value="Glycosidases"/>
    <property type="match status" value="1"/>
</dbReference>